<evidence type="ECO:0000313" key="5">
    <source>
        <dbReference type="EMBL" id="TLD01771.1"/>
    </source>
</evidence>
<comment type="caution">
    <text evidence="5">The sequence shown here is derived from an EMBL/GenBank/DDBJ whole genome shotgun (WGS) entry which is preliminary data.</text>
</comment>
<dbReference type="SUPFAM" id="SSF46689">
    <property type="entry name" value="Homeodomain-like"/>
    <property type="match status" value="1"/>
</dbReference>
<dbReference type="Proteomes" id="UP000306509">
    <property type="component" value="Unassembled WGS sequence"/>
</dbReference>
<name>A0A4U8Q9Y0_9FIRM</name>
<dbReference type="PROSITE" id="PS01124">
    <property type="entry name" value="HTH_ARAC_FAMILY_2"/>
    <property type="match status" value="1"/>
</dbReference>
<dbReference type="PROSITE" id="PS00041">
    <property type="entry name" value="HTH_ARAC_FAMILY_1"/>
    <property type="match status" value="1"/>
</dbReference>
<dbReference type="PANTHER" id="PTHR43280:SF28">
    <property type="entry name" value="HTH-TYPE TRANSCRIPTIONAL ACTIVATOR RHAS"/>
    <property type="match status" value="1"/>
</dbReference>
<dbReference type="AlphaFoldDB" id="A0A4U8Q9Y0"/>
<dbReference type="InterPro" id="IPR014710">
    <property type="entry name" value="RmlC-like_jellyroll"/>
</dbReference>
<keyword evidence="1" id="KW-0805">Transcription regulation</keyword>
<organism evidence="5 6">
    <name type="scientific">Robinsoniella peoriensis</name>
    <dbReference type="NCBI Taxonomy" id="180332"/>
    <lineage>
        <taxon>Bacteria</taxon>
        <taxon>Bacillati</taxon>
        <taxon>Bacillota</taxon>
        <taxon>Clostridia</taxon>
        <taxon>Lachnospirales</taxon>
        <taxon>Lachnospiraceae</taxon>
        <taxon>Robinsoniella</taxon>
    </lineage>
</organism>
<feature type="domain" description="HTH araC/xylS-type" evidence="4">
    <location>
        <begin position="258"/>
        <end position="357"/>
    </location>
</feature>
<dbReference type="GO" id="GO:0003700">
    <property type="term" value="F:DNA-binding transcription factor activity"/>
    <property type="evidence" value="ECO:0007669"/>
    <property type="project" value="InterPro"/>
</dbReference>
<dbReference type="InterPro" id="IPR037923">
    <property type="entry name" value="HTH-like"/>
</dbReference>
<evidence type="ECO:0000256" key="2">
    <source>
        <dbReference type="ARBA" id="ARBA00023125"/>
    </source>
</evidence>
<evidence type="ECO:0000259" key="4">
    <source>
        <dbReference type="PROSITE" id="PS01124"/>
    </source>
</evidence>
<proteinExistence type="predicted"/>
<dbReference type="InterPro" id="IPR009057">
    <property type="entry name" value="Homeodomain-like_sf"/>
</dbReference>
<dbReference type="InterPro" id="IPR018062">
    <property type="entry name" value="HTH_AraC-typ_CS"/>
</dbReference>
<keyword evidence="6" id="KW-1185">Reference proteome</keyword>
<keyword evidence="2" id="KW-0238">DNA-binding</keyword>
<dbReference type="Gene3D" id="2.60.120.10">
    <property type="entry name" value="Jelly Rolls"/>
    <property type="match status" value="1"/>
</dbReference>
<evidence type="ECO:0000256" key="1">
    <source>
        <dbReference type="ARBA" id="ARBA00023015"/>
    </source>
</evidence>
<dbReference type="PANTHER" id="PTHR43280">
    <property type="entry name" value="ARAC-FAMILY TRANSCRIPTIONAL REGULATOR"/>
    <property type="match status" value="1"/>
</dbReference>
<dbReference type="EMBL" id="QGQD01000028">
    <property type="protein sequence ID" value="TLD01771.1"/>
    <property type="molecule type" value="Genomic_DNA"/>
</dbReference>
<evidence type="ECO:0000256" key="3">
    <source>
        <dbReference type="ARBA" id="ARBA00023163"/>
    </source>
</evidence>
<evidence type="ECO:0000313" key="6">
    <source>
        <dbReference type="Proteomes" id="UP000306509"/>
    </source>
</evidence>
<gene>
    <name evidence="5" type="primary">araC_3</name>
    <name evidence="5" type="ORF">DSM106044_01337</name>
</gene>
<dbReference type="Pfam" id="PF12833">
    <property type="entry name" value="HTH_18"/>
    <property type="match status" value="1"/>
</dbReference>
<dbReference type="SMART" id="SM00342">
    <property type="entry name" value="HTH_ARAC"/>
    <property type="match status" value="1"/>
</dbReference>
<dbReference type="GO" id="GO:0043565">
    <property type="term" value="F:sequence-specific DNA binding"/>
    <property type="evidence" value="ECO:0007669"/>
    <property type="project" value="InterPro"/>
</dbReference>
<accession>A0A4U8Q9Y0</accession>
<dbReference type="Gene3D" id="1.10.10.60">
    <property type="entry name" value="Homeodomain-like"/>
    <property type="match status" value="2"/>
</dbReference>
<dbReference type="STRING" id="180332.GCA_000797495_01435"/>
<keyword evidence="3" id="KW-0804">Transcription</keyword>
<dbReference type="SUPFAM" id="SSF51215">
    <property type="entry name" value="Regulatory protein AraC"/>
    <property type="match status" value="1"/>
</dbReference>
<protein>
    <submittedName>
        <fullName evidence="5">Arabinose operon regulatory protein</fullName>
    </submittedName>
</protein>
<dbReference type="RefSeq" id="WP_138002088.1">
    <property type="nucleotide sequence ID" value="NZ_QGQD01000028.1"/>
</dbReference>
<reference evidence="5 6" key="1">
    <citation type="journal article" date="2019" name="Anaerobe">
        <title>Detection of Robinsoniella peoriensis in multiple bone samples of a trauma patient.</title>
        <authorList>
            <person name="Schrottner P."/>
            <person name="Hartwich K."/>
            <person name="Bunk B."/>
            <person name="Schober I."/>
            <person name="Helbig S."/>
            <person name="Rudolph W.W."/>
            <person name="Gunzer F."/>
        </authorList>
    </citation>
    <scope>NUCLEOTIDE SEQUENCE [LARGE SCALE GENOMIC DNA]</scope>
    <source>
        <strain evidence="5 6">DSM 106044</strain>
    </source>
</reference>
<sequence length="366" mass="41419">MKKDYQDTYLDNSIIIESLQTVHYFKFSPNYNYQGEYHDFWEFIYIDFGILNVRIENDIFTLEKGDLILVSPDAFHNVWGNYQYPSDIAVISFRSPTPQLSQITGKIMKTNQRQQFCIGQFLREARLTFTVKLEKPAVLKLEKKADLSFGCEQSLKIFLELLIIDLVRNDMKCSQQEGILKSSSVYSGSNQDGTIHGASDQATFNQAASNQDASNQNGFDHGESVLASNVLASSVLAGSSPAVHVSSTKSHKDRTIIRQIQDYFENHLGDSSLTLQQVCKDNCVSSALLQQIFRSNLGTGVIEYYNNLRIERAMHLIQIGKYNMTEISEILGYNSLHYFSKCFKKAVGIPPTAYASSIEVLNHTYE</sequence>
<dbReference type="InterPro" id="IPR018060">
    <property type="entry name" value="HTH_AraC"/>
</dbReference>